<evidence type="ECO:0000313" key="2">
    <source>
        <dbReference type="EMBL" id="GAQ92132.1"/>
    </source>
</evidence>
<reference evidence="2 3" key="1">
    <citation type="journal article" date="2014" name="Nat. Commun.">
        <title>Klebsormidium flaccidum genome reveals primary factors for plant terrestrial adaptation.</title>
        <authorList>
            <person name="Hori K."/>
            <person name="Maruyama F."/>
            <person name="Fujisawa T."/>
            <person name="Togashi T."/>
            <person name="Yamamoto N."/>
            <person name="Seo M."/>
            <person name="Sato S."/>
            <person name="Yamada T."/>
            <person name="Mori H."/>
            <person name="Tajima N."/>
            <person name="Moriyama T."/>
            <person name="Ikeuchi M."/>
            <person name="Watanabe M."/>
            <person name="Wada H."/>
            <person name="Kobayashi K."/>
            <person name="Saito M."/>
            <person name="Masuda T."/>
            <person name="Sasaki-Sekimoto Y."/>
            <person name="Mashiguchi K."/>
            <person name="Awai K."/>
            <person name="Shimojima M."/>
            <person name="Masuda S."/>
            <person name="Iwai M."/>
            <person name="Nobusawa T."/>
            <person name="Narise T."/>
            <person name="Kondo S."/>
            <person name="Saito H."/>
            <person name="Sato R."/>
            <person name="Murakawa M."/>
            <person name="Ihara Y."/>
            <person name="Oshima-Yamada Y."/>
            <person name="Ohtaka K."/>
            <person name="Satoh M."/>
            <person name="Sonobe K."/>
            <person name="Ishii M."/>
            <person name="Ohtani R."/>
            <person name="Kanamori-Sato M."/>
            <person name="Honoki R."/>
            <person name="Miyazaki D."/>
            <person name="Mochizuki H."/>
            <person name="Umetsu J."/>
            <person name="Higashi K."/>
            <person name="Shibata D."/>
            <person name="Kamiya Y."/>
            <person name="Sato N."/>
            <person name="Nakamura Y."/>
            <person name="Tabata S."/>
            <person name="Ida S."/>
            <person name="Kurokawa K."/>
            <person name="Ohta H."/>
        </authorList>
    </citation>
    <scope>NUCLEOTIDE SEQUENCE [LARGE SCALE GENOMIC DNA]</scope>
    <source>
        <strain evidence="2 3">NIES-2285</strain>
    </source>
</reference>
<dbReference type="SUPFAM" id="SSF48371">
    <property type="entry name" value="ARM repeat"/>
    <property type="match status" value="1"/>
</dbReference>
<name>A0A1Y1IQ15_KLENI</name>
<dbReference type="SMART" id="SM00185">
    <property type="entry name" value="ARM"/>
    <property type="match status" value="2"/>
</dbReference>
<proteinExistence type="predicted"/>
<feature type="repeat" description="ARM" evidence="1">
    <location>
        <begin position="138"/>
        <end position="166"/>
    </location>
</feature>
<dbReference type="AlphaFoldDB" id="A0A1Y1IQ15"/>
<gene>
    <name evidence="2" type="ORF">KFL_009290040</name>
</gene>
<evidence type="ECO:0000256" key="1">
    <source>
        <dbReference type="PROSITE-ProRule" id="PRU00259"/>
    </source>
</evidence>
<sequence>MPQAVTPQVDARTEEKLRPQYIGASAAADDVFVHILGGRLVEDFAERRRIKGIIVAAIKSRRLQMLENLLKSKGKGAHKRAALVLKTIVETDEVDRRAVLEMLVELLGGLSEVVQWAALFLLENVAKCDFRTLLTVQGSLERLVGLLGSNDEIVQEAAAGLLSHLSEFYLCAIAIAA</sequence>
<dbReference type="PROSITE" id="PS50176">
    <property type="entry name" value="ARM_REPEAT"/>
    <property type="match status" value="1"/>
</dbReference>
<dbReference type="EMBL" id="DF237878">
    <property type="protein sequence ID" value="GAQ92132.1"/>
    <property type="molecule type" value="Genomic_DNA"/>
</dbReference>
<dbReference type="InterPro" id="IPR000225">
    <property type="entry name" value="Armadillo"/>
</dbReference>
<organism evidence="2 3">
    <name type="scientific">Klebsormidium nitens</name>
    <name type="common">Green alga</name>
    <name type="synonym">Ulothrix nitens</name>
    <dbReference type="NCBI Taxonomy" id="105231"/>
    <lineage>
        <taxon>Eukaryota</taxon>
        <taxon>Viridiplantae</taxon>
        <taxon>Streptophyta</taxon>
        <taxon>Klebsormidiophyceae</taxon>
        <taxon>Klebsormidiales</taxon>
        <taxon>Klebsormidiaceae</taxon>
        <taxon>Klebsormidium</taxon>
    </lineage>
</organism>
<dbReference type="Gene3D" id="1.25.10.10">
    <property type="entry name" value="Leucine-rich Repeat Variant"/>
    <property type="match status" value="1"/>
</dbReference>
<dbReference type="Proteomes" id="UP000054558">
    <property type="component" value="Unassembled WGS sequence"/>
</dbReference>
<accession>A0A1Y1IQ15</accession>
<evidence type="ECO:0000313" key="3">
    <source>
        <dbReference type="Proteomes" id="UP000054558"/>
    </source>
</evidence>
<dbReference type="Pfam" id="PF00514">
    <property type="entry name" value="Arm"/>
    <property type="match status" value="1"/>
</dbReference>
<dbReference type="InterPro" id="IPR016024">
    <property type="entry name" value="ARM-type_fold"/>
</dbReference>
<keyword evidence="3" id="KW-1185">Reference proteome</keyword>
<protein>
    <submittedName>
        <fullName evidence="2">Uncharacterized protein</fullName>
    </submittedName>
</protein>
<dbReference type="InterPro" id="IPR011989">
    <property type="entry name" value="ARM-like"/>
</dbReference>
<feature type="non-terminal residue" evidence="2">
    <location>
        <position position="177"/>
    </location>
</feature>